<dbReference type="AlphaFoldDB" id="A0A7Y0LDY0"/>
<feature type="domain" description="HDOD" evidence="1">
    <location>
        <begin position="20"/>
        <end position="219"/>
    </location>
</feature>
<dbReference type="EMBL" id="JABBXH010000004">
    <property type="protein sequence ID" value="NMP32423.1"/>
    <property type="molecule type" value="Genomic_DNA"/>
</dbReference>
<dbReference type="SUPFAM" id="SSF55781">
    <property type="entry name" value="GAF domain-like"/>
    <property type="match status" value="1"/>
</dbReference>
<dbReference type="InterPro" id="IPR013976">
    <property type="entry name" value="HDOD"/>
</dbReference>
<sequence length="482" mass="54450">MTGKKPNTDHWISLISKRELPALTSTAQLLDKFANDDVSSLPRLSKAILHDQALSTCLLKVANSVQRYGVNQVSTVSRATVILGVQTVKNICLTSKIIESLLKNKDLDISIYNKIKQLMANSFYAGQLAKMMLPNYSDDTKEEVYLAAMLRRIGETAFWCLGKEFKNELEELVELPREDYEQACNKLIGISFDELSTGLAKTWNLGDLLVKSLDHPEQRTEEMQVIYLADKLVQYIERPPPAKDYEELMTQIATIMDINERQLAHKIHQVKENSVELLASYGAQMLADLVKDLPKSSELLSSDQQIIEEVSNKEAALLQALQYLSEMTLSSKDINQFIDYTLIQIARILAFDNCAFYLLTSNKTSLSCRHTFDRAGKPVESSLTFVTGKKDSSLNRILRNNQAIKINSQQEHLAAEFPYPVDKLFEQKSLALGSVNIKQNNIGVIVAQRSNINEISNDELNKFQFFIQHLSMCLSMITPVKK</sequence>
<evidence type="ECO:0000259" key="1">
    <source>
        <dbReference type="PROSITE" id="PS51833"/>
    </source>
</evidence>
<dbReference type="Gene3D" id="1.10.3210.10">
    <property type="entry name" value="Hypothetical protein af1432"/>
    <property type="match status" value="1"/>
</dbReference>
<dbReference type="InterPro" id="IPR029016">
    <property type="entry name" value="GAF-like_dom_sf"/>
</dbReference>
<dbReference type="Gene3D" id="3.30.450.40">
    <property type="match status" value="1"/>
</dbReference>
<dbReference type="InterPro" id="IPR052340">
    <property type="entry name" value="RNase_Y/CdgJ"/>
</dbReference>
<proteinExistence type="predicted"/>
<keyword evidence="3" id="KW-1185">Reference proteome</keyword>
<dbReference type="PROSITE" id="PS51833">
    <property type="entry name" value="HDOD"/>
    <property type="match status" value="1"/>
</dbReference>
<protein>
    <submittedName>
        <fullName evidence="2">HDOD domain-containing protein</fullName>
    </submittedName>
</protein>
<gene>
    <name evidence="2" type="ORF">HII17_12700</name>
</gene>
<dbReference type="SUPFAM" id="SSF109604">
    <property type="entry name" value="HD-domain/PDEase-like"/>
    <property type="match status" value="1"/>
</dbReference>
<comment type="caution">
    <text evidence="2">The sequence shown here is derived from an EMBL/GenBank/DDBJ whole genome shotgun (WGS) entry which is preliminary data.</text>
</comment>
<evidence type="ECO:0000313" key="2">
    <source>
        <dbReference type="EMBL" id="NMP32423.1"/>
    </source>
</evidence>
<evidence type="ECO:0000313" key="3">
    <source>
        <dbReference type="Proteomes" id="UP000568664"/>
    </source>
</evidence>
<organism evidence="2 3">
    <name type="scientific">Thalassotalea algicola</name>
    <dbReference type="NCBI Taxonomy" id="2716224"/>
    <lineage>
        <taxon>Bacteria</taxon>
        <taxon>Pseudomonadati</taxon>
        <taxon>Pseudomonadota</taxon>
        <taxon>Gammaproteobacteria</taxon>
        <taxon>Alteromonadales</taxon>
        <taxon>Colwelliaceae</taxon>
        <taxon>Thalassotalea</taxon>
    </lineage>
</organism>
<dbReference type="Pfam" id="PF08668">
    <property type="entry name" value="HDOD"/>
    <property type="match status" value="1"/>
</dbReference>
<dbReference type="RefSeq" id="WP_169075757.1">
    <property type="nucleotide sequence ID" value="NZ_JABBXH010000004.1"/>
</dbReference>
<dbReference type="Proteomes" id="UP000568664">
    <property type="component" value="Unassembled WGS sequence"/>
</dbReference>
<name>A0A7Y0LDY0_9GAMM</name>
<reference evidence="2 3" key="1">
    <citation type="submission" date="2020-04" db="EMBL/GenBank/DDBJ databases">
        <title>Thalassotalea sp. M1531, isolated from the surface of marine red alga.</title>
        <authorList>
            <person name="Pang L."/>
            <person name="Lu D.-C."/>
        </authorList>
    </citation>
    <scope>NUCLEOTIDE SEQUENCE [LARGE SCALE GENOMIC DNA]</scope>
    <source>
        <strain evidence="2 3">M1531</strain>
    </source>
</reference>
<dbReference type="PANTHER" id="PTHR33525">
    <property type="match status" value="1"/>
</dbReference>
<accession>A0A7Y0LDY0</accession>
<dbReference type="PANTHER" id="PTHR33525:SF3">
    <property type="entry name" value="RIBONUCLEASE Y"/>
    <property type="match status" value="1"/>
</dbReference>